<dbReference type="InterPro" id="IPR001441">
    <property type="entry name" value="UPP_synth-like"/>
</dbReference>
<dbReference type="Proteomes" id="UP000027665">
    <property type="component" value="Unassembled WGS sequence"/>
</dbReference>
<sequence length="229" mass="26723">MEKKKLEHVAIIMDGNGRWAKAKRLPRIMGHHAGVRAVERTVRAAKELGIPYVSLYAFSTENWKRSQSEVAGLMGLFRYYMRSKLAELCKEECRVRFAGDLDALPDDIVQILREVEERTKIYAERQLIICLNYGGRKEILDAINKITAQNIKVPITEEILRANLYLPDVPDPDLIIRTSGELRLSNFWLWQSSYSEYYFTGQYWPDFDKASLEEAAKDYYERERRYGKA</sequence>
<dbReference type="InterPro" id="IPR036424">
    <property type="entry name" value="UPP_synth-like_sf"/>
</dbReference>
<dbReference type="eggNOG" id="COG0020">
    <property type="taxonomic scope" value="Bacteria"/>
</dbReference>
<organism evidence="3 4">
    <name type="scientific">Synergistes jonesii</name>
    <dbReference type="NCBI Taxonomy" id="2754"/>
    <lineage>
        <taxon>Bacteria</taxon>
        <taxon>Thermotogati</taxon>
        <taxon>Synergistota</taxon>
        <taxon>Synergistia</taxon>
        <taxon>Synergistales</taxon>
        <taxon>Synergistaceae</taxon>
        <taxon>Synergistes</taxon>
    </lineage>
</organism>
<feature type="binding site" evidence="2">
    <location>
        <position position="177"/>
    </location>
    <ligand>
        <name>substrate</name>
    </ligand>
</feature>
<dbReference type="SUPFAM" id="SSF64005">
    <property type="entry name" value="Undecaprenyl diphosphate synthase"/>
    <property type="match status" value="1"/>
</dbReference>
<dbReference type="RefSeq" id="WP_081839570.1">
    <property type="nucleotide sequence ID" value="NZ_JMKI01000047.1"/>
</dbReference>
<comment type="function">
    <text evidence="2">Catalyzes the condensation of isopentenyl diphosphate (IPP) with allylic pyrophosphates generating different type of terpenoids.</text>
</comment>
<dbReference type="Pfam" id="PF01255">
    <property type="entry name" value="Prenyltransf"/>
    <property type="match status" value="1"/>
</dbReference>
<evidence type="ECO:0000313" key="3">
    <source>
        <dbReference type="EMBL" id="KEJ91532.1"/>
    </source>
</evidence>
<keyword evidence="2" id="KW-0460">Magnesium</keyword>
<accession>A0A073J1H6</accession>
<feature type="binding site" evidence="2">
    <location>
        <begin position="15"/>
        <end position="18"/>
    </location>
    <ligand>
        <name>substrate</name>
    </ligand>
</feature>
<dbReference type="GeneID" id="90984439"/>
<dbReference type="PANTHER" id="PTHR10291:SF0">
    <property type="entry name" value="DEHYDRODOLICHYL DIPHOSPHATE SYNTHASE 2"/>
    <property type="match status" value="1"/>
</dbReference>
<feature type="binding site" evidence="2">
    <location>
        <position position="196"/>
    </location>
    <ligand>
        <name>Mg(2+)</name>
        <dbReference type="ChEBI" id="CHEBI:18420"/>
    </ligand>
</feature>
<dbReference type="STRING" id="2754.EH55_10020"/>
<dbReference type="OrthoDB" id="4191603at2"/>
<gene>
    <name evidence="3" type="ORF">EH55_10020</name>
</gene>
<evidence type="ECO:0000256" key="1">
    <source>
        <dbReference type="ARBA" id="ARBA00022679"/>
    </source>
</evidence>
<feature type="active site" description="Proton acceptor" evidence="2">
    <location>
        <position position="62"/>
    </location>
</feature>
<feature type="active site" evidence="2">
    <location>
        <position position="14"/>
    </location>
</feature>
<reference evidence="3 4" key="1">
    <citation type="submission" date="2014-04" db="EMBL/GenBank/DDBJ databases">
        <title>Draft Genome Sequence of Synergistes jonesii.</title>
        <authorList>
            <person name="Coil D.A."/>
            <person name="Eisen J.A."/>
            <person name="Holland-Moritz H.E."/>
        </authorList>
    </citation>
    <scope>NUCLEOTIDE SEQUENCE [LARGE SCALE GENOMIC DNA]</scope>
    <source>
        <strain evidence="3 4">78-1</strain>
    </source>
</reference>
<feature type="binding site" evidence="2">
    <location>
        <position position="14"/>
    </location>
    <ligand>
        <name>Mg(2+)</name>
        <dbReference type="ChEBI" id="CHEBI:18420"/>
    </ligand>
</feature>
<dbReference type="NCBIfam" id="TIGR00055">
    <property type="entry name" value="uppS"/>
    <property type="match status" value="1"/>
</dbReference>
<feature type="binding site" evidence="2">
    <location>
        <position position="65"/>
    </location>
    <ligand>
        <name>substrate</name>
    </ligand>
</feature>
<feature type="binding site" evidence="2">
    <location>
        <begin position="59"/>
        <end position="61"/>
    </location>
    <ligand>
        <name>substrate</name>
    </ligand>
</feature>
<protein>
    <recommendedName>
        <fullName evidence="2">Isoprenyl transferase</fullName>
        <ecNumber evidence="2">2.5.1.-</ecNumber>
    </recommendedName>
</protein>
<comment type="similarity">
    <text evidence="2">Belongs to the UPP synthase family.</text>
</comment>
<evidence type="ECO:0000313" key="4">
    <source>
        <dbReference type="Proteomes" id="UP000027665"/>
    </source>
</evidence>
<feature type="binding site" evidence="2">
    <location>
        <position position="63"/>
    </location>
    <ligand>
        <name>substrate</name>
    </ligand>
</feature>
<dbReference type="EC" id="2.5.1.-" evidence="2"/>
<comment type="cofactor">
    <cofactor evidence="2">
        <name>Mg(2+)</name>
        <dbReference type="ChEBI" id="CHEBI:18420"/>
    </cofactor>
    <text evidence="2">Binds 2 magnesium ions per subunit.</text>
</comment>
<evidence type="ECO:0000256" key="2">
    <source>
        <dbReference type="HAMAP-Rule" id="MF_01139"/>
    </source>
</evidence>
<feature type="binding site" evidence="2">
    <location>
        <position position="27"/>
    </location>
    <ligand>
        <name>substrate</name>
    </ligand>
</feature>
<dbReference type="FunFam" id="3.40.1180.10:FF:000001">
    <property type="entry name" value="(2E,6E)-farnesyl-diphosphate-specific ditrans,polycis-undecaprenyl-diphosphate synthase"/>
    <property type="match status" value="1"/>
</dbReference>
<feature type="binding site" evidence="2">
    <location>
        <begin position="183"/>
        <end position="185"/>
    </location>
    <ligand>
        <name>substrate</name>
    </ligand>
</feature>
<dbReference type="GO" id="GO:0000287">
    <property type="term" value="F:magnesium ion binding"/>
    <property type="evidence" value="ECO:0007669"/>
    <property type="project" value="UniProtKB-UniRule"/>
</dbReference>
<dbReference type="AlphaFoldDB" id="A0A073J1H6"/>
<comment type="caution">
    <text evidence="3">The sequence shown here is derived from an EMBL/GenBank/DDBJ whole genome shotgun (WGS) entry which is preliminary data.</text>
</comment>
<feature type="binding site" evidence="2">
    <location>
        <position position="31"/>
    </location>
    <ligand>
        <name>substrate</name>
    </ligand>
</feature>
<dbReference type="CDD" id="cd00475">
    <property type="entry name" value="Cis_IPPS"/>
    <property type="match status" value="1"/>
</dbReference>
<keyword evidence="1 2" id="KW-0808">Transferase</keyword>
<name>A0A073J1H6_9BACT</name>
<feature type="binding site" evidence="2">
    <location>
        <position position="19"/>
    </location>
    <ligand>
        <name>substrate</name>
    </ligand>
</feature>
<dbReference type="Gene3D" id="3.40.1180.10">
    <property type="entry name" value="Decaprenyl diphosphate synthase-like"/>
    <property type="match status" value="1"/>
</dbReference>
<keyword evidence="2" id="KW-0479">Metal-binding</keyword>
<dbReference type="GO" id="GO:0016094">
    <property type="term" value="P:polyprenol biosynthetic process"/>
    <property type="evidence" value="ECO:0007669"/>
    <property type="project" value="TreeGrafter"/>
</dbReference>
<keyword evidence="4" id="KW-1185">Reference proteome</keyword>
<proteinExistence type="inferred from homology"/>
<dbReference type="EMBL" id="JMKI01000047">
    <property type="protein sequence ID" value="KEJ91532.1"/>
    <property type="molecule type" value="Genomic_DNA"/>
</dbReference>
<dbReference type="HAMAP" id="MF_01139">
    <property type="entry name" value="ISPT"/>
    <property type="match status" value="1"/>
</dbReference>
<dbReference type="GO" id="GO:0045547">
    <property type="term" value="F:ditrans,polycis-polyprenyl diphosphate synthase [(2E,6E)-farnesyl diphosphate specific] activity"/>
    <property type="evidence" value="ECO:0007669"/>
    <property type="project" value="TreeGrafter"/>
</dbReference>
<comment type="subunit">
    <text evidence="2">Homodimer.</text>
</comment>
<dbReference type="PANTHER" id="PTHR10291">
    <property type="entry name" value="DEHYDRODOLICHYL DIPHOSPHATE SYNTHASE FAMILY MEMBER"/>
    <property type="match status" value="1"/>
</dbReference>